<reference evidence="1" key="2">
    <citation type="submission" date="2023-06" db="EMBL/GenBank/DDBJ databases">
        <authorList>
            <person name="Ma L."/>
            <person name="Liu K.-W."/>
            <person name="Li Z."/>
            <person name="Hsiao Y.-Y."/>
            <person name="Qi Y."/>
            <person name="Fu T."/>
            <person name="Tang G."/>
            <person name="Zhang D."/>
            <person name="Sun W.-H."/>
            <person name="Liu D.-K."/>
            <person name="Li Y."/>
            <person name="Chen G.-Z."/>
            <person name="Liu X.-D."/>
            <person name="Liao X.-Y."/>
            <person name="Jiang Y.-T."/>
            <person name="Yu X."/>
            <person name="Hao Y."/>
            <person name="Huang J."/>
            <person name="Zhao X.-W."/>
            <person name="Ke S."/>
            <person name="Chen Y.-Y."/>
            <person name="Wu W.-L."/>
            <person name="Hsu J.-L."/>
            <person name="Lin Y.-F."/>
            <person name="Huang M.-D."/>
            <person name="Li C.-Y."/>
            <person name="Huang L."/>
            <person name="Wang Z.-W."/>
            <person name="Zhao X."/>
            <person name="Zhong W.-Y."/>
            <person name="Peng D.-H."/>
            <person name="Ahmad S."/>
            <person name="Lan S."/>
            <person name="Zhang J.-S."/>
            <person name="Tsai W.-C."/>
            <person name="Van De Peer Y."/>
            <person name="Liu Z.-J."/>
        </authorList>
    </citation>
    <scope>NUCLEOTIDE SEQUENCE</scope>
    <source>
        <strain evidence="1">SCP</strain>
        <tissue evidence="1">Leaves</tissue>
    </source>
</reference>
<reference evidence="1" key="1">
    <citation type="journal article" date="2023" name="Nat. Commun.">
        <title>Diploid and tetraploid genomes of Acorus and the evolution of monocots.</title>
        <authorList>
            <person name="Ma L."/>
            <person name="Liu K.W."/>
            <person name="Li Z."/>
            <person name="Hsiao Y.Y."/>
            <person name="Qi Y."/>
            <person name="Fu T."/>
            <person name="Tang G.D."/>
            <person name="Zhang D."/>
            <person name="Sun W.H."/>
            <person name="Liu D.K."/>
            <person name="Li Y."/>
            <person name="Chen G.Z."/>
            <person name="Liu X.D."/>
            <person name="Liao X.Y."/>
            <person name="Jiang Y.T."/>
            <person name="Yu X."/>
            <person name="Hao Y."/>
            <person name="Huang J."/>
            <person name="Zhao X.W."/>
            <person name="Ke S."/>
            <person name="Chen Y.Y."/>
            <person name="Wu W.L."/>
            <person name="Hsu J.L."/>
            <person name="Lin Y.F."/>
            <person name="Huang M.D."/>
            <person name="Li C.Y."/>
            <person name="Huang L."/>
            <person name="Wang Z.W."/>
            <person name="Zhao X."/>
            <person name="Zhong W.Y."/>
            <person name="Peng D.H."/>
            <person name="Ahmad S."/>
            <person name="Lan S."/>
            <person name="Zhang J.S."/>
            <person name="Tsai W.C."/>
            <person name="Van de Peer Y."/>
            <person name="Liu Z.J."/>
        </authorList>
    </citation>
    <scope>NUCLEOTIDE SEQUENCE</scope>
    <source>
        <strain evidence="1">SCP</strain>
    </source>
</reference>
<protein>
    <submittedName>
        <fullName evidence="1">Serine/threonine protein phosphatase 2A 57 kDa regulatory subunit B' alpha isoform</fullName>
    </submittedName>
</protein>
<accession>A0AAV9B8X2</accession>
<comment type="caution">
    <text evidence="1">The sequence shown here is derived from an EMBL/GenBank/DDBJ whole genome shotgun (WGS) entry which is preliminary data.</text>
</comment>
<name>A0AAV9B8X2_ACOGR</name>
<dbReference type="GO" id="GO:0007165">
    <property type="term" value="P:signal transduction"/>
    <property type="evidence" value="ECO:0007669"/>
    <property type="project" value="InterPro"/>
</dbReference>
<dbReference type="GO" id="GO:0000159">
    <property type="term" value="C:protein phosphatase type 2A complex"/>
    <property type="evidence" value="ECO:0007669"/>
    <property type="project" value="InterPro"/>
</dbReference>
<evidence type="ECO:0000313" key="2">
    <source>
        <dbReference type="Proteomes" id="UP001179952"/>
    </source>
</evidence>
<sequence>MGSPRAATRRPPEKKRPTTTLQRLFELDSITNSTQTTSATASETETEELLSLITHCTHSIFTFTDPSECPSHQDLKRHKLSQILSTVRLRKNHEPNVISALVKMVSANLFRPLPAPLASNPCSVAMSDPSLDDDATAPAAVPVPAWPHLYFVYDILTSLIMNCDAKVLRAHVDRAFLSGVLTLFQSEDPRERERLKNVYHQLYSRFTPDRSFMRKAMNDVFFRYVFETERHVGVEELLEIWGSIINGFTVPLKEEHKLFLTRVLVPLHKPKGMHAYHRQLAYCVCQFVTKEPALAGVVVRGILKYWPVTNCQKEVLIIGELEELVEVLQPEQFGELALLICSQIARCLNSWNSQVAERALYVWNNERFVKMAAQSMEEVLPVVVEGIEDNMRCHWSKSVRQLTENVKRMLEEMEPAMYGKCLEELRRREQESMQEELKRRDKWERLLKMATASQLACVSH</sequence>
<dbReference type="Gene3D" id="1.25.10.10">
    <property type="entry name" value="Leucine-rich Repeat Variant"/>
    <property type="match status" value="1"/>
</dbReference>
<dbReference type="SUPFAM" id="SSF48371">
    <property type="entry name" value="ARM repeat"/>
    <property type="match status" value="1"/>
</dbReference>
<organism evidence="1 2">
    <name type="scientific">Acorus gramineus</name>
    <name type="common">Dwarf sweet flag</name>
    <dbReference type="NCBI Taxonomy" id="55184"/>
    <lineage>
        <taxon>Eukaryota</taxon>
        <taxon>Viridiplantae</taxon>
        <taxon>Streptophyta</taxon>
        <taxon>Embryophyta</taxon>
        <taxon>Tracheophyta</taxon>
        <taxon>Spermatophyta</taxon>
        <taxon>Magnoliopsida</taxon>
        <taxon>Liliopsida</taxon>
        <taxon>Acoraceae</taxon>
        <taxon>Acorus</taxon>
    </lineage>
</organism>
<gene>
    <name evidence="1" type="ORF">QJS04_geneDACA009669</name>
</gene>
<dbReference type="AlphaFoldDB" id="A0AAV9B8X2"/>
<dbReference type="Pfam" id="PF01603">
    <property type="entry name" value="B56"/>
    <property type="match status" value="1"/>
</dbReference>
<dbReference type="Proteomes" id="UP001179952">
    <property type="component" value="Unassembled WGS sequence"/>
</dbReference>
<proteinExistence type="predicted"/>
<dbReference type="FunFam" id="1.25.10.10:FF:000548">
    <property type="entry name" value="Serine/threonine protein phosphatase 2A regulatory subunit"/>
    <property type="match status" value="1"/>
</dbReference>
<dbReference type="InterPro" id="IPR016024">
    <property type="entry name" value="ARM-type_fold"/>
</dbReference>
<keyword evidence="2" id="KW-1185">Reference proteome</keyword>
<evidence type="ECO:0000313" key="1">
    <source>
        <dbReference type="EMBL" id="KAK1273149.1"/>
    </source>
</evidence>
<dbReference type="InterPro" id="IPR002554">
    <property type="entry name" value="PP2A_B56"/>
</dbReference>
<dbReference type="PANTHER" id="PTHR10257">
    <property type="entry name" value="SERINE/THREONINE PROTEIN PHOSPHATASE 2A PP2A REGULATORY SUBUNIT B"/>
    <property type="match status" value="1"/>
</dbReference>
<dbReference type="InterPro" id="IPR011989">
    <property type="entry name" value="ARM-like"/>
</dbReference>
<dbReference type="PANTHER" id="PTHR10257:SF28">
    <property type="entry name" value="SERINE_THREONINE PROTEIN PHOSPHATASE 2A REGULATORY SUBUNIT"/>
    <property type="match status" value="1"/>
</dbReference>
<dbReference type="GO" id="GO:0019888">
    <property type="term" value="F:protein phosphatase regulator activity"/>
    <property type="evidence" value="ECO:0007669"/>
    <property type="project" value="InterPro"/>
</dbReference>
<dbReference type="EMBL" id="JAUJYN010000004">
    <property type="protein sequence ID" value="KAK1273149.1"/>
    <property type="molecule type" value="Genomic_DNA"/>
</dbReference>